<dbReference type="Proteomes" id="UP000199515">
    <property type="component" value="Unassembled WGS sequence"/>
</dbReference>
<reference evidence="3 4" key="1">
    <citation type="submission" date="2016-10" db="EMBL/GenBank/DDBJ databases">
        <authorList>
            <person name="de Groot N.N."/>
        </authorList>
    </citation>
    <scope>NUCLEOTIDE SEQUENCE [LARGE SCALE GENOMIC DNA]</scope>
    <source>
        <strain evidence="3 4">CPCC 202699</strain>
    </source>
</reference>
<dbReference type="STRING" id="589385.SAMN05421504_104627"/>
<keyword evidence="1" id="KW-1133">Transmembrane helix</keyword>
<dbReference type="InterPro" id="IPR029058">
    <property type="entry name" value="AB_hydrolase_fold"/>
</dbReference>
<name>A0A1H3HDX3_9PSEU</name>
<dbReference type="PANTHER" id="PTHR43265">
    <property type="entry name" value="ESTERASE ESTD"/>
    <property type="match status" value="1"/>
</dbReference>
<protein>
    <recommendedName>
        <fullName evidence="5">Peptidase S9 prolyl oligopeptidase catalytic domain-containing protein</fullName>
    </recommendedName>
</protein>
<evidence type="ECO:0000313" key="4">
    <source>
        <dbReference type="Proteomes" id="UP000199515"/>
    </source>
</evidence>
<evidence type="ECO:0000313" key="3">
    <source>
        <dbReference type="EMBL" id="SDY13716.1"/>
    </source>
</evidence>
<dbReference type="AlphaFoldDB" id="A0A1H3HDX3"/>
<proteinExistence type="predicted"/>
<dbReference type="InterPro" id="IPR053145">
    <property type="entry name" value="AB_hydrolase_Est10"/>
</dbReference>
<accession>A0A1H3HDX3</accession>
<dbReference type="PANTHER" id="PTHR43265:SF1">
    <property type="entry name" value="ESTERASE ESTD"/>
    <property type="match status" value="1"/>
</dbReference>
<sequence>MLPSRKSRLAAAVLSLLLLTPGQASAAPDDLPFTGGGGVTLHGTLIRPKVPPRAAIVLQGGSNWRVRADLRAHADMFANLGVTTLIYDRRTVGYSTTQRDYGLLADDLIGAVDALRAQPGVDPGDVGVWGVSEGAWVAPLAATKSEHIAYVITAGASAIPGASQTAWYWGNVLRHQGVSGSLLRALPYTGTRFAVGAGLFPQAGYDGVAVLKQVRQPILALWGDLDINHPPEESSRIFADALAANPNHAIRFVPGGGPDLNETTDRGFDKLPTLAPGYPAAVDAWLGHRTGVTVENPPKQERLTEPLPPLAWYESPWAQGIVLLALLGAFLGCVFLRRSARPARLLAVSGTATVVGFLAFFAFMQMGGMKNIGPVVLGRPILWLLLQLLAAATMVAAIGTAVRYRRSPAQRKRTFTLLGGSLVFVPWALYWGLLVP</sequence>
<feature type="chain" id="PRO_5011633257" description="Peptidase S9 prolyl oligopeptidase catalytic domain-containing protein" evidence="2">
    <location>
        <begin position="27"/>
        <end position="436"/>
    </location>
</feature>
<dbReference type="SUPFAM" id="SSF53474">
    <property type="entry name" value="alpha/beta-Hydrolases"/>
    <property type="match status" value="1"/>
</dbReference>
<organism evidence="3 4">
    <name type="scientific">Amycolatopsis xylanica</name>
    <dbReference type="NCBI Taxonomy" id="589385"/>
    <lineage>
        <taxon>Bacteria</taxon>
        <taxon>Bacillati</taxon>
        <taxon>Actinomycetota</taxon>
        <taxon>Actinomycetes</taxon>
        <taxon>Pseudonocardiales</taxon>
        <taxon>Pseudonocardiaceae</taxon>
        <taxon>Amycolatopsis</taxon>
    </lineage>
</organism>
<feature type="signal peptide" evidence="2">
    <location>
        <begin position="1"/>
        <end position="26"/>
    </location>
</feature>
<dbReference type="EMBL" id="FNON01000004">
    <property type="protein sequence ID" value="SDY13716.1"/>
    <property type="molecule type" value="Genomic_DNA"/>
</dbReference>
<evidence type="ECO:0000256" key="2">
    <source>
        <dbReference type="SAM" id="SignalP"/>
    </source>
</evidence>
<keyword evidence="4" id="KW-1185">Reference proteome</keyword>
<dbReference type="OrthoDB" id="9765647at2"/>
<keyword evidence="1" id="KW-0812">Transmembrane</keyword>
<feature type="transmembrane region" description="Helical" evidence="1">
    <location>
        <begin position="317"/>
        <end position="336"/>
    </location>
</feature>
<keyword evidence="1" id="KW-0472">Membrane</keyword>
<dbReference type="RefSeq" id="WP_091291602.1">
    <property type="nucleotide sequence ID" value="NZ_FNON01000004.1"/>
</dbReference>
<feature type="transmembrane region" description="Helical" evidence="1">
    <location>
        <begin position="343"/>
        <end position="361"/>
    </location>
</feature>
<feature type="transmembrane region" description="Helical" evidence="1">
    <location>
        <begin position="381"/>
        <end position="402"/>
    </location>
</feature>
<dbReference type="Gene3D" id="3.40.50.1820">
    <property type="entry name" value="alpha/beta hydrolase"/>
    <property type="match status" value="1"/>
</dbReference>
<dbReference type="GO" id="GO:0052689">
    <property type="term" value="F:carboxylic ester hydrolase activity"/>
    <property type="evidence" value="ECO:0007669"/>
    <property type="project" value="TreeGrafter"/>
</dbReference>
<evidence type="ECO:0008006" key="5">
    <source>
        <dbReference type="Google" id="ProtNLM"/>
    </source>
</evidence>
<evidence type="ECO:0000256" key="1">
    <source>
        <dbReference type="SAM" id="Phobius"/>
    </source>
</evidence>
<gene>
    <name evidence="3" type="ORF">SAMN05421504_104627</name>
</gene>
<keyword evidence="2" id="KW-0732">Signal</keyword>
<feature type="transmembrane region" description="Helical" evidence="1">
    <location>
        <begin position="414"/>
        <end position="433"/>
    </location>
</feature>